<evidence type="ECO:0000256" key="2">
    <source>
        <dbReference type="ARBA" id="ARBA00023002"/>
    </source>
</evidence>
<dbReference type="SUPFAM" id="SSF55469">
    <property type="entry name" value="FMN-dependent nitroreductase-like"/>
    <property type="match status" value="1"/>
</dbReference>
<feature type="domain" description="Nitroreductase" evidence="3">
    <location>
        <begin position="10"/>
        <end position="82"/>
    </location>
</feature>
<dbReference type="AlphaFoldDB" id="A0A7C4D4X9"/>
<comment type="similarity">
    <text evidence="1">Belongs to the nitroreductase family.</text>
</comment>
<keyword evidence="2" id="KW-0560">Oxidoreductase</keyword>
<dbReference type="PANTHER" id="PTHR43673:SF10">
    <property type="entry name" value="NADH DEHYDROGENASE_NAD(P)H NITROREDUCTASE XCC3605-RELATED"/>
    <property type="match status" value="1"/>
</dbReference>
<dbReference type="CDD" id="cd02062">
    <property type="entry name" value="Nitro_FMN_reductase"/>
    <property type="match status" value="1"/>
</dbReference>
<evidence type="ECO:0000256" key="1">
    <source>
        <dbReference type="ARBA" id="ARBA00007118"/>
    </source>
</evidence>
<dbReference type="Gene3D" id="3.40.109.10">
    <property type="entry name" value="NADH Oxidase"/>
    <property type="match status" value="1"/>
</dbReference>
<comment type="caution">
    <text evidence="4">The sequence shown here is derived from an EMBL/GenBank/DDBJ whole genome shotgun (WGS) entry which is preliminary data.</text>
</comment>
<protein>
    <submittedName>
        <fullName evidence="4">Nitroreductase family protein</fullName>
    </submittedName>
</protein>
<name>A0A7C4D4X9_THEPE</name>
<dbReference type="Pfam" id="PF00881">
    <property type="entry name" value="Nitroreductase"/>
    <property type="match status" value="1"/>
</dbReference>
<organism evidence="4">
    <name type="scientific">Thermofilum pendens</name>
    <dbReference type="NCBI Taxonomy" id="2269"/>
    <lineage>
        <taxon>Archaea</taxon>
        <taxon>Thermoproteota</taxon>
        <taxon>Thermoprotei</taxon>
        <taxon>Thermofilales</taxon>
        <taxon>Thermofilaceae</taxon>
        <taxon>Thermofilum</taxon>
    </lineage>
</organism>
<dbReference type="InterPro" id="IPR029479">
    <property type="entry name" value="Nitroreductase"/>
</dbReference>
<dbReference type="EMBL" id="DTBQ01000030">
    <property type="protein sequence ID" value="HGM46317.1"/>
    <property type="molecule type" value="Genomic_DNA"/>
</dbReference>
<evidence type="ECO:0000313" key="4">
    <source>
        <dbReference type="EMBL" id="HGM46317.1"/>
    </source>
</evidence>
<proteinExistence type="inferred from homology"/>
<dbReference type="PANTHER" id="PTHR43673">
    <property type="entry name" value="NAD(P)H NITROREDUCTASE YDGI-RELATED"/>
    <property type="match status" value="1"/>
</dbReference>
<reference evidence="4" key="1">
    <citation type="journal article" date="2020" name="mSystems">
        <title>Genome- and Community-Level Interaction Insights into Carbon Utilization and Element Cycling Functions of Hydrothermarchaeota in Hydrothermal Sediment.</title>
        <authorList>
            <person name="Zhou Z."/>
            <person name="Liu Y."/>
            <person name="Xu W."/>
            <person name="Pan J."/>
            <person name="Luo Z.H."/>
            <person name="Li M."/>
        </authorList>
    </citation>
    <scope>NUCLEOTIDE SEQUENCE</scope>
    <source>
        <strain evidence="4">SpSt-649</strain>
    </source>
</reference>
<dbReference type="InterPro" id="IPR000415">
    <property type="entry name" value="Nitroreductase-like"/>
</dbReference>
<accession>A0A7C4D4X9</accession>
<sequence>MPDSGCELLLSRRSIRRYKPDPVELELILKALDVARFAPSAHNRQPWEFVVVRDRATLEKLSRVHRWSGPVAGAQAAIVVLADRRQAPDSFLQDGSIAATYLWLALHCVGLGTVWIYTLQEAEAIREVIGAPEHLFPVAIFPVGFPAEQPKARPRKELRELVHLDSYGKKLE</sequence>
<evidence type="ECO:0000259" key="3">
    <source>
        <dbReference type="Pfam" id="PF00881"/>
    </source>
</evidence>
<gene>
    <name evidence="4" type="ORF">ENU21_01005</name>
</gene>
<dbReference type="GO" id="GO:0016491">
    <property type="term" value="F:oxidoreductase activity"/>
    <property type="evidence" value="ECO:0007669"/>
    <property type="project" value="UniProtKB-KW"/>
</dbReference>